<comment type="caution">
    <text evidence="1">The sequence shown here is derived from an EMBL/GenBank/DDBJ whole genome shotgun (WGS) entry which is preliminary data.</text>
</comment>
<evidence type="ECO:0000313" key="1">
    <source>
        <dbReference type="EMBL" id="RKL24292.1"/>
    </source>
</evidence>
<reference evidence="1 2" key="1">
    <citation type="journal article" date="2018" name="Sci. Rep.">
        <title>Characterisation of pathogen-specific regions and novel effector candidates in Fusarium oxysporum f. sp. cepae.</title>
        <authorList>
            <person name="Armitage A.D."/>
            <person name="Taylor A."/>
            <person name="Sobczyk M.K."/>
            <person name="Baxter L."/>
            <person name="Greenfield B.P."/>
            <person name="Bates H.J."/>
            <person name="Wilson F."/>
            <person name="Jackson A.C."/>
            <person name="Ott S."/>
            <person name="Harrison R.J."/>
            <person name="Clarkson J.P."/>
        </authorList>
    </citation>
    <scope>NUCLEOTIDE SEQUENCE [LARGE SCALE GENOMIC DNA]</scope>
    <source>
        <strain evidence="1 2">Fp_A8</strain>
    </source>
</reference>
<dbReference type="AlphaFoldDB" id="A0A420S4V5"/>
<protein>
    <submittedName>
        <fullName evidence="1">Uncharacterized protein</fullName>
    </submittedName>
</protein>
<proteinExistence type="predicted"/>
<evidence type="ECO:0000313" key="2">
    <source>
        <dbReference type="Proteomes" id="UP000283569"/>
    </source>
</evidence>
<sequence>MGFRPPGVEIEASASERLEGATEVGADQLATGIEDVEDGLGPLGEIAEGPRRVSNADHSAILQARWNGQVRRLQQIHVQDTRPEAHCSLMSIDGAVDVSTLAQLGSGKCN</sequence>
<accession>A0A420S4V5</accession>
<dbReference type="EMBL" id="MRDB01000102">
    <property type="protein sequence ID" value="RKL24292.1"/>
    <property type="molecule type" value="Genomic_DNA"/>
</dbReference>
<gene>
    <name evidence="1" type="ORF">BFJ72_g14264</name>
</gene>
<dbReference type="Proteomes" id="UP000283569">
    <property type="component" value="Unassembled WGS sequence"/>
</dbReference>
<organism evidence="1 2">
    <name type="scientific">Gibberella intermedia</name>
    <name type="common">Bulb rot disease fungus</name>
    <name type="synonym">Fusarium proliferatum</name>
    <dbReference type="NCBI Taxonomy" id="948311"/>
    <lineage>
        <taxon>Eukaryota</taxon>
        <taxon>Fungi</taxon>
        <taxon>Dikarya</taxon>
        <taxon>Ascomycota</taxon>
        <taxon>Pezizomycotina</taxon>
        <taxon>Sordariomycetes</taxon>
        <taxon>Hypocreomycetidae</taxon>
        <taxon>Hypocreales</taxon>
        <taxon>Nectriaceae</taxon>
        <taxon>Fusarium</taxon>
        <taxon>Fusarium fujikuroi species complex</taxon>
    </lineage>
</organism>
<name>A0A420S4V5_GIBIN</name>